<dbReference type="Proteomes" id="UP000504604">
    <property type="component" value="Linkage group LG15"/>
</dbReference>
<keyword evidence="2" id="KW-1185">Reference proteome</keyword>
<evidence type="ECO:0000313" key="3">
    <source>
        <dbReference type="RefSeq" id="XP_011099317.1"/>
    </source>
</evidence>
<gene>
    <name evidence="3" type="primary">LOC105177769</name>
</gene>
<proteinExistence type="predicted"/>
<feature type="region of interest" description="Disordered" evidence="1">
    <location>
        <begin position="94"/>
        <end position="121"/>
    </location>
</feature>
<dbReference type="RefSeq" id="XP_011099317.1">
    <property type="nucleotide sequence ID" value="XM_011101015.2"/>
</dbReference>
<dbReference type="KEGG" id="sind:105177769"/>
<accession>A0A6I9UW27</accession>
<dbReference type="PANTHER" id="PTHR34686:SF1">
    <property type="entry name" value="MATERNAL EFFECT EMBRYO ARREST 59"/>
    <property type="match status" value="1"/>
</dbReference>
<dbReference type="AlphaFoldDB" id="A0A6I9UW27"/>
<protein>
    <submittedName>
        <fullName evidence="3">Uncharacterized protein LOC105177769 isoform X1</fullName>
    </submittedName>
</protein>
<organism evidence="2 3">
    <name type="scientific">Sesamum indicum</name>
    <name type="common">Oriental sesame</name>
    <name type="synonym">Sesamum orientale</name>
    <dbReference type="NCBI Taxonomy" id="4182"/>
    <lineage>
        <taxon>Eukaryota</taxon>
        <taxon>Viridiplantae</taxon>
        <taxon>Streptophyta</taxon>
        <taxon>Embryophyta</taxon>
        <taxon>Tracheophyta</taxon>
        <taxon>Spermatophyta</taxon>
        <taxon>Magnoliopsida</taxon>
        <taxon>eudicotyledons</taxon>
        <taxon>Gunneridae</taxon>
        <taxon>Pentapetalae</taxon>
        <taxon>asterids</taxon>
        <taxon>lamiids</taxon>
        <taxon>Lamiales</taxon>
        <taxon>Pedaliaceae</taxon>
        <taxon>Sesamum</taxon>
    </lineage>
</organism>
<evidence type="ECO:0000256" key="1">
    <source>
        <dbReference type="SAM" id="MobiDB-lite"/>
    </source>
</evidence>
<dbReference type="FunCoup" id="A0A6I9UW27">
    <property type="interactions" value="1458"/>
</dbReference>
<dbReference type="PANTHER" id="PTHR34686">
    <property type="entry name" value="MATERNAL EFFECT EMBRYO ARREST PROTEIN"/>
    <property type="match status" value="1"/>
</dbReference>
<name>A0A6I9UW27_SESIN</name>
<evidence type="ECO:0000313" key="2">
    <source>
        <dbReference type="Proteomes" id="UP000504604"/>
    </source>
</evidence>
<dbReference type="InParanoid" id="A0A6I9UW27"/>
<sequence>MSPIVLYFPGPQPNSRTLRTLHRFIQPHSQSHRTHTEEDCQPNTYFTNSENIVTATAAMTAGQPTVNKPSRSDDVLDAAQQLQIYNQVRAHFDSVAPKRPIKPNRSEPDSVSSSISSPDEDIHVPELDKLRSLQYQSQAIVSQSTALEQEEFVETQYYKALDSIDKQHHTTGTGFIKTVDDHKSGDGYDLQLDGRPENEGKYKEMVCKTNPATNDWIPKFDDYQVEYSSSKPNRSENC</sequence>
<dbReference type="GeneID" id="105177769"/>
<reference evidence="3" key="1">
    <citation type="submission" date="2025-08" db="UniProtKB">
        <authorList>
            <consortium name="RefSeq"/>
        </authorList>
    </citation>
    <scope>IDENTIFICATION</scope>
</reference>
<dbReference type="OrthoDB" id="1615585at2759"/>